<organism evidence="1">
    <name type="scientific">Eucalyptus grandis</name>
    <name type="common">Flooded gum</name>
    <dbReference type="NCBI Taxonomy" id="71139"/>
    <lineage>
        <taxon>Eukaryota</taxon>
        <taxon>Viridiplantae</taxon>
        <taxon>Streptophyta</taxon>
        <taxon>Embryophyta</taxon>
        <taxon>Tracheophyta</taxon>
        <taxon>Spermatophyta</taxon>
        <taxon>Magnoliopsida</taxon>
        <taxon>eudicotyledons</taxon>
        <taxon>Gunneridae</taxon>
        <taxon>Pentapetalae</taxon>
        <taxon>rosids</taxon>
        <taxon>malvids</taxon>
        <taxon>Myrtales</taxon>
        <taxon>Myrtaceae</taxon>
        <taxon>Myrtoideae</taxon>
        <taxon>Eucalypteae</taxon>
        <taxon>Eucalyptus</taxon>
    </lineage>
</organism>
<dbReference type="AlphaFoldDB" id="A0A059CD69"/>
<reference evidence="1" key="1">
    <citation type="submission" date="2013-07" db="EMBL/GenBank/DDBJ databases">
        <title>The genome of Eucalyptus grandis.</title>
        <authorList>
            <person name="Schmutz J."/>
            <person name="Hayes R."/>
            <person name="Myburg A."/>
            <person name="Tuskan G."/>
            <person name="Grattapaglia D."/>
            <person name="Rokhsar D.S."/>
        </authorList>
    </citation>
    <scope>NUCLEOTIDE SEQUENCE</scope>
    <source>
        <tissue evidence="1">Leaf extractions</tissue>
    </source>
</reference>
<gene>
    <name evidence="1" type="ORF">EUGRSUZ_D00686</name>
</gene>
<protein>
    <submittedName>
        <fullName evidence="1">Uncharacterized protein</fullName>
    </submittedName>
</protein>
<name>A0A059CD69_EUCGR</name>
<dbReference type="InParanoid" id="A0A059CD69"/>
<accession>A0A059CD69</accession>
<dbReference type="Gramene" id="KCW76312">
    <property type="protein sequence ID" value="KCW76312"/>
    <property type="gene ID" value="EUGRSUZ_D00686"/>
</dbReference>
<sequence length="67" mass="8259">MLIHKIYLYCKCNKVADKKKKKCRCAMFLLFSITWQQRMFHLLTEFEPPKHHKQFNLKKFSRSHCNL</sequence>
<dbReference type="EMBL" id="KK198756">
    <property type="protein sequence ID" value="KCW76312.1"/>
    <property type="molecule type" value="Genomic_DNA"/>
</dbReference>
<evidence type="ECO:0000313" key="1">
    <source>
        <dbReference type="EMBL" id="KCW76312.1"/>
    </source>
</evidence>
<proteinExistence type="predicted"/>